<accession>A0A645AU11</accession>
<name>A0A645AU11_9ZZZZ</name>
<gene>
    <name evidence="1" type="ORF">SDC9_103050</name>
</gene>
<evidence type="ECO:0000313" key="1">
    <source>
        <dbReference type="EMBL" id="MPM56248.1"/>
    </source>
</evidence>
<organism evidence="1">
    <name type="scientific">bioreactor metagenome</name>
    <dbReference type="NCBI Taxonomy" id="1076179"/>
    <lineage>
        <taxon>unclassified sequences</taxon>
        <taxon>metagenomes</taxon>
        <taxon>ecological metagenomes</taxon>
    </lineage>
</organism>
<proteinExistence type="predicted"/>
<sequence length="57" mass="5972">MKKISGRRVLAGDFFACMRDRGQSASSGEGIANRSRQQKIAATCGEAPLTGGGQKSQ</sequence>
<dbReference type="EMBL" id="VSSQ01015660">
    <property type="protein sequence ID" value="MPM56248.1"/>
    <property type="molecule type" value="Genomic_DNA"/>
</dbReference>
<protein>
    <submittedName>
        <fullName evidence="1">Uncharacterized protein</fullName>
    </submittedName>
</protein>
<dbReference type="AlphaFoldDB" id="A0A645AU11"/>
<reference evidence="1" key="1">
    <citation type="submission" date="2019-08" db="EMBL/GenBank/DDBJ databases">
        <authorList>
            <person name="Kucharzyk K."/>
            <person name="Murdoch R.W."/>
            <person name="Higgins S."/>
            <person name="Loffler F."/>
        </authorList>
    </citation>
    <scope>NUCLEOTIDE SEQUENCE</scope>
</reference>
<comment type="caution">
    <text evidence="1">The sequence shown here is derived from an EMBL/GenBank/DDBJ whole genome shotgun (WGS) entry which is preliminary data.</text>
</comment>